<dbReference type="Proteomes" id="UP000749471">
    <property type="component" value="Unassembled WGS sequence"/>
</dbReference>
<sequence length="203" mass="23684">MDSKLLIMILLLMINRRKGSSSSSLHILSDLIENFEVDIKYTSEKVNVVKKIGPYFPDAYRPVLNKSIMFTEKILKLYEVVDFMKLNEVEYITQSIPVNNNKERLNRIVSIIQQEFPKEEVKNMGMAMDLILNVDKYKKMFNLLNTVMSSQESLKDTSQLINLIEPLMDGKNPKEKEKLKEMSKMIEIMKILDTPKKDKSKEE</sequence>
<keyword evidence="2" id="KW-1185">Reference proteome</keyword>
<gene>
    <name evidence="1" type="ORF">KQI42_05545</name>
</gene>
<comment type="caution">
    <text evidence="1">The sequence shown here is derived from an EMBL/GenBank/DDBJ whole genome shotgun (WGS) entry which is preliminary data.</text>
</comment>
<protein>
    <submittedName>
        <fullName evidence="1">Uncharacterized protein</fullName>
    </submittedName>
</protein>
<proteinExistence type="predicted"/>
<dbReference type="RefSeq" id="WP_216517582.1">
    <property type="nucleotide sequence ID" value="NZ_JAHLPM010000003.1"/>
</dbReference>
<accession>A0ABS6E3H4</accession>
<evidence type="ECO:0000313" key="1">
    <source>
        <dbReference type="EMBL" id="MBU5437462.1"/>
    </source>
</evidence>
<reference evidence="1 2" key="1">
    <citation type="submission" date="2021-06" db="EMBL/GenBank/DDBJ databases">
        <authorList>
            <person name="Sun Q."/>
            <person name="Li D."/>
        </authorList>
    </citation>
    <scope>NUCLEOTIDE SEQUENCE [LARGE SCALE GENOMIC DNA]</scope>
    <source>
        <strain evidence="1 2">MSJ-40</strain>
    </source>
</reference>
<organism evidence="1 2">
    <name type="scientific">Tissierella simiarum</name>
    <dbReference type="NCBI Taxonomy" id="2841534"/>
    <lineage>
        <taxon>Bacteria</taxon>
        <taxon>Bacillati</taxon>
        <taxon>Bacillota</taxon>
        <taxon>Tissierellia</taxon>
        <taxon>Tissierellales</taxon>
        <taxon>Tissierellaceae</taxon>
        <taxon>Tissierella</taxon>
    </lineage>
</organism>
<name>A0ABS6E3H4_9FIRM</name>
<evidence type="ECO:0000313" key="2">
    <source>
        <dbReference type="Proteomes" id="UP000749471"/>
    </source>
</evidence>
<dbReference type="EMBL" id="JAHLPM010000003">
    <property type="protein sequence ID" value="MBU5437462.1"/>
    <property type="molecule type" value="Genomic_DNA"/>
</dbReference>